<accession>A0A7W4FDS0</accession>
<comment type="caution">
    <text evidence="1">The sequence shown here is derived from an EMBL/GenBank/DDBJ whole genome shotgun (WGS) entry which is preliminary data.</text>
</comment>
<proteinExistence type="predicted"/>
<dbReference type="RefSeq" id="WP_183115603.1">
    <property type="nucleotide sequence ID" value="NZ_JABEQG010000007.1"/>
</dbReference>
<gene>
    <name evidence="1" type="ORF">HLH33_06120</name>
</gene>
<evidence type="ECO:0000313" key="2">
    <source>
        <dbReference type="Proteomes" id="UP000550787"/>
    </source>
</evidence>
<evidence type="ECO:0000313" key="1">
    <source>
        <dbReference type="EMBL" id="MBB2155890.1"/>
    </source>
</evidence>
<dbReference type="AlphaFoldDB" id="A0A7W4FDS0"/>
<reference evidence="1 2" key="1">
    <citation type="submission" date="2020-04" db="EMBL/GenBank/DDBJ databases">
        <title>Description of novel Gluconacetobacter.</title>
        <authorList>
            <person name="Sombolestani A."/>
        </authorList>
    </citation>
    <scope>NUCLEOTIDE SEQUENCE [LARGE SCALE GENOMIC DNA]</scope>
    <source>
        <strain evidence="1 2">LMG 7603</strain>
    </source>
</reference>
<name>A0A7W4FDS0_GLUDI</name>
<sequence length="81" mass="8919">MTFQTGSKMSTIAAWSVEHYSGVYNATVLQAVDPYHFQTTAQSQQQAAPPIPMTTQQPRPQDTVKKIINNPMGALVDGLFH</sequence>
<dbReference type="EMBL" id="JABEQG010000007">
    <property type="protein sequence ID" value="MBB2155890.1"/>
    <property type="molecule type" value="Genomic_DNA"/>
</dbReference>
<dbReference type="Proteomes" id="UP000550787">
    <property type="component" value="Unassembled WGS sequence"/>
</dbReference>
<organism evidence="1 2">
    <name type="scientific">Gluconacetobacter diazotrophicus</name>
    <name type="common">Acetobacter diazotrophicus</name>
    <dbReference type="NCBI Taxonomy" id="33996"/>
    <lineage>
        <taxon>Bacteria</taxon>
        <taxon>Pseudomonadati</taxon>
        <taxon>Pseudomonadota</taxon>
        <taxon>Alphaproteobacteria</taxon>
        <taxon>Acetobacterales</taxon>
        <taxon>Acetobacteraceae</taxon>
        <taxon>Gluconacetobacter</taxon>
    </lineage>
</organism>
<protein>
    <submittedName>
        <fullName evidence="1">Uncharacterized protein</fullName>
    </submittedName>
</protein>